<dbReference type="HOGENOM" id="CLU_1824328_0_0_7"/>
<dbReference type="PATRIC" id="fig|760154.4.peg.1265"/>
<dbReference type="KEGG" id="sba:Sulba_1262"/>
<reference evidence="1 2" key="1">
    <citation type="submission" date="2012-06" db="EMBL/GenBank/DDBJ databases">
        <title>Complete sequence of Sulfurospirillum barnesii SES-3.</title>
        <authorList>
            <consortium name="US DOE Joint Genome Institute"/>
            <person name="Lucas S."/>
            <person name="Han J."/>
            <person name="Lapidus A."/>
            <person name="Cheng J.-F."/>
            <person name="Goodwin L."/>
            <person name="Pitluck S."/>
            <person name="Peters L."/>
            <person name="Ovchinnikova G."/>
            <person name="Lu M."/>
            <person name="Detter J.C."/>
            <person name="Han C."/>
            <person name="Tapia R."/>
            <person name="Land M."/>
            <person name="Hauser L."/>
            <person name="Kyrpides N."/>
            <person name="Ivanova N."/>
            <person name="Pagani I."/>
            <person name="Stolz J."/>
            <person name="Arkin A."/>
            <person name="Dehal P."/>
            <person name="Oremland R."/>
            <person name="Saltikov C."/>
            <person name="Basu P."/>
            <person name="Hollibaugh J."/>
            <person name="Newman D."/>
            <person name="Stolyar S."/>
            <person name="Hazen T."/>
            <person name="Woyke T."/>
        </authorList>
    </citation>
    <scope>NUCLEOTIDE SEQUENCE [LARGE SCALE GENOMIC DNA]</scope>
    <source>
        <strain evidence="2">ATCC 700032 / DSM 10660 / SES-3</strain>
    </source>
</reference>
<dbReference type="EMBL" id="CP003333">
    <property type="protein sequence ID" value="AFL68556.1"/>
    <property type="molecule type" value="Genomic_DNA"/>
</dbReference>
<protein>
    <submittedName>
        <fullName evidence="1">Uncharacterized protein</fullName>
    </submittedName>
</protein>
<dbReference type="STRING" id="760154.Sulba_1262"/>
<dbReference type="Proteomes" id="UP000006176">
    <property type="component" value="Chromosome"/>
</dbReference>
<gene>
    <name evidence="1" type="ordered locus">Sulba_1262</name>
</gene>
<evidence type="ECO:0000313" key="2">
    <source>
        <dbReference type="Proteomes" id="UP000006176"/>
    </source>
</evidence>
<sequence>MPKDVYADITFGKMIWWYLNDVECFRTSKIERFTWDKFTKCLTVFTLNSIYEFELETDEFDEKQIQCAEKEEVESIRMQHETILFEKAMVRVLTAFGFFDVPYVLETPMSFYDAKVFLINKTYNAHGVQGTIMHVLCGFDK</sequence>
<organism evidence="1 2">
    <name type="scientific">Sulfurospirillum barnesii (strain ATCC 700032 / DSM 10660 / SES-3)</name>
    <dbReference type="NCBI Taxonomy" id="760154"/>
    <lineage>
        <taxon>Bacteria</taxon>
        <taxon>Pseudomonadati</taxon>
        <taxon>Campylobacterota</taxon>
        <taxon>Epsilonproteobacteria</taxon>
        <taxon>Campylobacterales</taxon>
        <taxon>Sulfurospirillaceae</taxon>
        <taxon>Sulfurospirillum</taxon>
    </lineage>
</organism>
<accession>I3XX82</accession>
<dbReference type="AlphaFoldDB" id="I3XX82"/>
<evidence type="ECO:0000313" key="1">
    <source>
        <dbReference type="EMBL" id="AFL68556.1"/>
    </source>
</evidence>
<keyword evidence="2" id="KW-1185">Reference proteome</keyword>
<proteinExistence type="predicted"/>
<name>I3XX82_SULBS</name>